<reference evidence="2" key="1">
    <citation type="journal article" date="2022" name="Mol. Ecol. Resour.">
        <title>The genomes of chicory, endive, great burdock and yacon provide insights into Asteraceae palaeo-polyploidization history and plant inulin production.</title>
        <authorList>
            <person name="Fan W."/>
            <person name="Wang S."/>
            <person name="Wang H."/>
            <person name="Wang A."/>
            <person name="Jiang F."/>
            <person name="Liu H."/>
            <person name="Zhao H."/>
            <person name="Xu D."/>
            <person name="Zhang Y."/>
        </authorList>
    </citation>
    <scope>NUCLEOTIDE SEQUENCE [LARGE SCALE GENOMIC DNA]</scope>
    <source>
        <strain evidence="2">cv. Niubang</strain>
    </source>
</reference>
<comment type="caution">
    <text evidence="1">The sequence shown here is derived from an EMBL/GenBank/DDBJ whole genome shotgun (WGS) entry which is preliminary data.</text>
</comment>
<evidence type="ECO:0000313" key="1">
    <source>
        <dbReference type="EMBL" id="KAI3701579.1"/>
    </source>
</evidence>
<accession>A0ACB8ZUC3</accession>
<reference evidence="1 2" key="2">
    <citation type="journal article" date="2022" name="Mol. Ecol. Resour.">
        <title>The genomes of chicory, endive, great burdock and yacon provide insights into Asteraceae paleo-polyploidization history and plant inulin production.</title>
        <authorList>
            <person name="Fan W."/>
            <person name="Wang S."/>
            <person name="Wang H."/>
            <person name="Wang A."/>
            <person name="Jiang F."/>
            <person name="Liu H."/>
            <person name="Zhao H."/>
            <person name="Xu D."/>
            <person name="Zhang Y."/>
        </authorList>
    </citation>
    <scope>NUCLEOTIDE SEQUENCE [LARGE SCALE GENOMIC DNA]</scope>
    <source>
        <strain evidence="2">cv. Niubang</strain>
    </source>
</reference>
<sequence length="287" mass="33654">MMRLHLLYHIVILYLVVAMSAKDRFHRVVPISISLWRWTTCQSGLKLSLLLSNDARVVSKFFKRLIFPIFGVPRIFLSDGGWHFIESKFEALLKKYGLQHRVGLTYHPQTSGQVEISNREIKSTILEKNVTSSRTDWSLKLDDALWAYRTAYKTPIGTSPYRLIYGKVCHLLVELKHRALWAIKALNFDYKYASERCLLQLNELDEIRLDSYENARIYKERTKKWHDRRIMRREFREGDLVLLFNSRLKLFPGNLRSRWLGPFTVLHVFPYGAVEVKGESGTFKGNG</sequence>
<protein>
    <submittedName>
        <fullName evidence="1">Uncharacterized protein</fullName>
    </submittedName>
</protein>
<proteinExistence type="predicted"/>
<dbReference type="EMBL" id="CM042055">
    <property type="protein sequence ID" value="KAI3701579.1"/>
    <property type="molecule type" value="Genomic_DNA"/>
</dbReference>
<organism evidence="1 2">
    <name type="scientific">Arctium lappa</name>
    <name type="common">Greater burdock</name>
    <name type="synonym">Lappa major</name>
    <dbReference type="NCBI Taxonomy" id="4217"/>
    <lineage>
        <taxon>Eukaryota</taxon>
        <taxon>Viridiplantae</taxon>
        <taxon>Streptophyta</taxon>
        <taxon>Embryophyta</taxon>
        <taxon>Tracheophyta</taxon>
        <taxon>Spermatophyta</taxon>
        <taxon>Magnoliopsida</taxon>
        <taxon>eudicotyledons</taxon>
        <taxon>Gunneridae</taxon>
        <taxon>Pentapetalae</taxon>
        <taxon>asterids</taxon>
        <taxon>campanulids</taxon>
        <taxon>Asterales</taxon>
        <taxon>Asteraceae</taxon>
        <taxon>Carduoideae</taxon>
        <taxon>Cardueae</taxon>
        <taxon>Arctiinae</taxon>
        <taxon>Arctium</taxon>
    </lineage>
</organism>
<evidence type="ECO:0000313" key="2">
    <source>
        <dbReference type="Proteomes" id="UP001055879"/>
    </source>
</evidence>
<keyword evidence="2" id="KW-1185">Reference proteome</keyword>
<gene>
    <name evidence="1" type="ORF">L6452_26763</name>
</gene>
<dbReference type="Proteomes" id="UP001055879">
    <property type="component" value="Linkage Group LG09"/>
</dbReference>
<name>A0ACB8ZUC3_ARCLA</name>